<dbReference type="GO" id="GO:0071816">
    <property type="term" value="P:tail-anchored membrane protein insertion into ER membrane"/>
    <property type="evidence" value="ECO:0007669"/>
    <property type="project" value="InterPro"/>
</dbReference>
<dbReference type="OrthoDB" id="69461at2759"/>
<evidence type="ECO:0000256" key="8">
    <source>
        <dbReference type="ARBA" id="ARBA00023136"/>
    </source>
</evidence>
<protein>
    <submittedName>
        <fullName evidence="11">Uncharacterized protein</fullName>
    </submittedName>
</protein>
<feature type="transmembrane region" description="Helical" evidence="10">
    <location>
        <begin position="55"/>
        <end position="76"/>
    </location>
</feature>
<comment type="subcellular location">
    <subcellularLocation>
        <location evidence="1">Endoplasmic reticulum membrane</location>
        <topology evidence="1">Multi-pass membrane protein</topology>
    </subcellularLocation>
</comment>
<gene>
    <name evidence="9" type="primary">GET1</name>
    <name evidence="11" type="ORF">PENPOL_c003G03388</name>
</gene>
<name>A0A1V6NSV2_PENPO</name>
<dbReference type="Proteomes" id="UP000191408">
    <property type="component" value="Unassembled WGS sequence"/>
</dbReference>
<dbReference type="PANTHER" id="PTHR42650">
    <property type="entry name" value="TAIL-ANCHORED PROTEIN INSERTION RECEPTOR WRB"/>
    <property type="match status" value="1"/>
</dbReference>
<evidence type="ECO:0000256" key="3">
    <source>
        <dbReference type="ARBA" id="ARBA00022448"/>
    </source>
</evidence>
<evidence type="ECO:0000256" key="1">
    <source>
        <dbReference type="ARBA" id="ARBA00004477"/>
    </source>
</evidence>
<keyword evidence="4 9" id="KW-0812">Transmembrane</keyword>
<evidence type="ECO:0000256" key="10">
    <source>
        <dbReference type="SAM" id="Phobius"/>
    </source>
</evidence>
<evidence type="ECO:0000256" key="5">
    <source>
        <dbReference type="ARBA" id="ARBA00022824"/>
    </source>
</evidence>
<dbReference type="GO" id="GO:0043529">
    <property type="term" value="C:GET complex"/>
    <property type="evidence" value="ECO:0007669"/>
    <property type="project" value="InterPro"/>
</dbReference>
<evidence type="ECO:0000313" key="12">
    <source>
        <dbReference type="Proteomes" id="UP000191408"/>
    </source>
</evidence>
<dbReference type="PANTHER" id="PTHR42650:SF1">
    <property type="entry name" value="GUIDED ENTRY OF TAIL-ANCHORED PROTEINS FACTOR 1"/>
    <property type="match status" value="1"/>
</dbReference>
<dbReference type="STRING" id="60169.A0A1V6NSV2"/>
<keyword evidence="12" id="KW-1185">Reference proteome</keyword>
<dbReference type="FunFam" id="1.10.287.660:FF:000006">
    <property type="entry name" value="Protein GET1"/>
    <property type="match status" value="1"/>
</dbReference>
<dbReference type="Gene3D" id="1.10.287.660">
    <property type="entry name" value="Helix hairpin bin"/>
    <property type="match status" value="1"/>
</dbReference>
<organism evidence="11 12">
    <name type="scientific">Penicillium polonicum</name>
    <dbReference type="NCBI Taxonomy" id="60169"/>
    <lineage>
        <taxon>Eukaryota</taxon>
        <taxon>Fungi</taxon>
        <taxon>Dikarya</taxon>
        <taxon>Ascomycota</taxon>
        <taxon>Pezizomycotina</taxon>
        <taxon>Eurotiomycetes</taxon>
        <taxon>Eurotiomycetidae</taxon>
        <taxon>Eurotiales</taxon>
        <taxon>Aspergillaceae</taxon>
        <taxon>Penicillium</taxon>
    </lineage>
</organism>
<keyword evidence="5 9" id="KW-0256">Endoplasmic reticulum</keyword>
<evidence type="ECO:0000313" key="11">
    <source>
        <dbReference type="EMBL" id="OQD67828.1"/>
    </source>
</evidence>
<dbReference type="Pfam" id="PF04420">
    <property type="entry name" value="CHD5"/>
    <property type="match status" value="1"/>
</dbReference>
<dbReference type="HAMAP" id="MF_03113">
    <property type="entry name" value="Get1"/>
    <property type="match status" value="1"/>
</dbReference>
<evidence type="ECO:0000256" key="4">
    <source>
        <dbReference type="ARBA" id="ARBA00022692"/>
    </source>
</evidence>
<accession>A0A1V6NSV2</accession>
<dbReference type="GO" id="GO:0005789">
    <property type="term" value="C:endoplasmic reticulum membrane"/>
    <property type="evidence" value="ECO:0007669"/>
    <property type="project" value="UniProtKB-SubCell"/>
</dbReference>
<sequence length="264" mass="29944">MVDVIHTFNQQPTSILPGHFLPLPAELPETRLVSRLCRRRILPGSPSLRRRTQRLLPAPATMLSLVLTVFFVHVAIYLVNTIGASTIDGLLWLLYLRLPTPTSRTARKQQQLKRQVLEQKHVMNSTSSQDEFAKWAKARRRHDKTMEEYEALNKTLTAQKSSFDWTVKIARWLSTNGLKMFLQFWYSKTPVFPLPEDWFPYYVQWIVSFPRAPLGSVSIHVWSNVCATAIALAAEVVGALLVQVVGQKKVQKEAAPVGAEGKAQ</sequence>
<reference evidence="12" key="1">
    <citation type="journal article" date="2017" name="Nat. Microbiol.">
        <title>Global analysis of biosynthetic gene clusters reveals vast potential of secondary metabolite production in Penicillium species.</title>
        <authorList>
            <person name="Nielsen J.C."/>
            <person name="Grijseels S."/>
            <person name="Prigent S."/>
            <person name="Ji B."/>
            <person name="Dainat J."/>
            <person name="Nielsen K.F."/>
            <person name="Frisvad J.C."/>
            <person name="Workman M."/>
            <person name="Nielsen J."/>
        </authorList>
    </citation>
    <scope>NUCLEOTIDE SEQUENCE [LARGE SCALE GENOMIC DNA]</scope>
    <source>
        <strain evidence="12">IBT 4502</strain>
    </source>
</reference>
<comment type="similarity">
    <text evidence="2 9">Belongs to the WRB/GET1 family.</text>
</comment>
<feature type="topological domain" description="Lumenal" evidence="9">
    <location>
        <begin position="1"/>
        <end position="65"/>
    </location>
</feature>
<keyword evidence="3 9" id="KW-0813">Transport</keyword>
<dbReference type="InterPro" id="IPR027538">
    <property type="entry name" value="Get1_fungi"/>
</dbReference>
<proteinExistence type="inferred from homology"/>
<dbReference type="GO" id="GO:0043495">
    <property type="term" value="F:protein-membrane adaptor activity"/>
    <property type="evidence" value="ECO:0007669"/>
    <property type="project" value="TreeGrafter"/>
</dbReference>
<dbReference type="InterPro" id="IPR029012">
    <property type="entry name" value="Helix_hairpin_bin_sf"/>
</dbReference>
<dbReference type="EMBL" id="MDYM01000003">
    <property type="protein sequence ID" value="OQD67828.1"/>
    <property type="molecule type" value="Genomic_DNA"/>
</dbReference>
<keyword evidence="8 9" id="KW-0472">Membrane</keyword>
<keyword evidence="6 9" id="KW-1133">Transmembrane helix</keyword>
<comment type="caution">
    <text evidence="11">The sequence shown here is derived from an EMBL/GenBank/DDBJ whole genome shotgun (WGS) entry which is preliminary data.</text>
</comment>
<evidence type="ECO:0000256" key="2">
    <source>
        <dbReference type="ARBA" id="ARBA00010799"/>
    </source>
</evidence>
<evidence type="ECO:0000256" key="9">
    <source>
        <dbReference type="HAMAP-Rule" id="MF_03113"/>
    </source>
</evidence>
<evidence type="ECO:0000256" key="7">
    <source>
        <dbReference type="ARBA" id="ARBA00023054"/>
    </source>
</evidence>
<keyword evidence="7" id="KW-0175">Coiled coil</keyword>
<comment type="caution">
    <text evidence="9">Lacks conserved residue(s) required for the propagation of feature annotation.</text>
</comment>
<dbReference type="InterPro" id="IPR028945">
    <property type="entry name" value="Get1"/>
</dbReference>
<dbReference type="AlphaFoldDB" id="A0A1V6NSV2"/>
<evidence type="ECO:0000256" key="6">
    <source>
        <dbReference type="ARBA" id="ARBA00022989"/>
    </source>
</evidence>
<feature type="topological domain" description="Cytoplasmic" evidence="9">
    <location>
        <begin position="234"/>
        <end position="264"/>
    </location>
</feature>